<gene>
    <name evidence="4" type="ORF">H9928_09700</name>
</gene>
<dbReference type="SMART" id="SM01217">
    <property type="entry name" value="Fn3_like"/>
    <property type="match status" value="1"/>
</dbReference>
<accession>A0A948TP19</accession>
<dbReference type="Pfam" id="PF00933">
    <property type="entry name" value="Glyco_hydro_3"/>
    <property type="match status" value="1"/>
</dbReference>
<dbReference type="SUPFAM" id="SSF52279">
    <property type="entry name" value="Beta-D-glucan exohydrolase, C-terminal domain"/>
    <property type="match status" value="1"/>
</dbReference>
<dbReference type="Proteomes" id="UP000784286">
    <property type="component" value="Unassembled WGS sequence"/>
</dbReference>
<dbReference type="FunFam" id="2.60.40.10:FF:000495">
    <property type="entry name" value="Periplasmic beta-glucosidase"/>
    <property type="match status" value="1"/>
</dbReference>
<dbReference type="Gene3D" id="3.40.50.1700">
    <property type="entry name" value="Glycoside hydrolase family 3 C-terminal domain"/>
    <property type="match status" value="1"/>
</dbReference>
<comment type="caution">
    <text evidence="4">The sequence shown here is derived from an EMBL/GenBank/DDBJ whole genome shotgun (WGS) entry which is preliminary data.</text>
</comment>
<dbReference type="PRINTS" id="PR00133">
    <property type="entry name" value="GLHYDRLASE3"/>
</dbReference>
<evidence type="ECO:0000259" key="3">
    <source>
        <dbReference type="SMART" id="SM01217"/>
    </source>
</evidence>
<evidence type="ECO:0000313" key="4">
    <source>
        <dbReference type="EMBL" id="MBU3856806.1"/>
    </source>
</evidence>
<dbReference type="InterPro" id="IPR017853">
    <property type="entry name" value="GH"/>
</dbReference>
<comment type="similarity">
    <text evidence="1">Belongs to the glycosyl hydrolase 3 family.</text>
</comment>
<evidence type="ECO:0000256" key="1">
    <source>
        <dbReference type="ARBA" id="ARBA00005336"/>
    </source>
</evidence>
<dbReference type="GO" id="GO:0008422">
    <property type="term" value="F:beta-glucosidase activity"/>
    <property type="evidence" value="ECO:0007669"/>
    <property type="project" value="UniProtKB-ARBA"/>
</dbReference>
<protein>
    <submittedName>
        <fullName evidence="4">Glycoside hydrolase family 3 C-terminal domain-containing protein</fullName>
    </submittedName>
</protein>
<dbReference type="SUPFAM" id="SSF51445">
    <property type="entry name" value="(Trans)glycosidases"/>
    <property type="match status" value="1"/>
</dbReference>
<reference evidence="4" key="1">
    <citation type="journal article" date="2021" name="PeerJ">
        <title>Extensive microbial diversity within the chicken gut microbiome revealed by metagenomics and culture.</title>
        <authorList>
            <person name="Gilroy R."/>
            <person name="Ravi A."/>
            <person name="Getino M."/>
            <person name="Pursley I."/>
            <person name="Horton D.L."/>
            <person name="Alikhan N.F."/>
            <person name="Baker D."/>
            <person name="Gharbi K."/>
            <person name="Hall N."/>
            <person name="Watson M."/>
            <person name="Adriaenssens E.M."/>
            <person name="Foster-Nyarko E."/>
            <person name="Jarju S."/>
            <person name="Secka A."/>
            <person name="Antonio M."/>
            <person name="Oren A."/>
            <person name="Chaudhuri R.R."/>
            <person name="La Ragione R."/>
            <person name="Hildebrand F."/>
            <person name="Pallen M.J."/>
        </authorList>
    </citation>
    <scope>NUCLEOTIDE SEQUENCE</scope>
    <source>
        <strain evidence="4">8470</strain>
    </source>
</reference>
<dbReference type="Pfam" id="PF01915">
    <property type="entry name" value="Glyco_hydro_3_C"/>
    <property type="match status" value="1"/>
</dbReference>
<organism evidence="4 5">
    <name type="scientific">Candidatus Phocaeicola excrementipullorum</name>
    <dbReference type="NCBI Taxonomy" id="2838731"/>
    <lineage>
        <taxon>Bacteria</taxon>
        <taxon>Pseudomonadati</taxon>
        <taxon>Bacteroidota</taxon>
        <taxon>Bacteroidia</taxon>
        <taxon>Bacteroidales</taxon>
        <taxon>Bacteroidaceae</taxon>
        <taxon>Phocaeicola</taxon>
    </lineage>
</organism>
<dbReference type="PANTHER" id="PTHR42715:SF10">
    <property type="entry name" value="BETA-GLUCOSIDASE"/>
    <property type="match status" value="1"/>
</dbReference>
<dbReference type="InterPro" id="IPR050288">
    <property type="entry name" value="Cellulose_deg_GH3"/>
</dbReference>
<dbReference type="InterPro" id="IPR036962">
    <property type="entry name" value="Glyco_hydro_3_N_sf"/>
</dbReference>
<dbReference type="InterPro" id="IPR001764">
    <property type="entry name" value="Glyco_hydro_3_N"/>
</dbReference>
<evidence type="ECO:0000256" key="2">
    <source>
        <dbReference type="ARBA" id="ARBA00022801"/>
    </source>
</evidence>
<name>A0A948TP19_9BACT</name>
<dbReference type="Pfam" id="PF14310">
    <property type="entry name" value="Fn3-like"/>
    <property type="match status" value="1"/>
</dbReference>
<dbReference type="FunFam" id="3.40.50.1700:FF:000009">
    <property type="entry name" value="Periplasmic beta-glucosidase"/>
    <property type="match status" value="1"/>
</dbReference>
<dbReference type="InterPro" id="IPR036881">
    <property type="entry name" value="Glyco_hydro_3_C_sf"/>
</dbReference>
<dbReference type="AlphaFoldDB" id="A0A948TP19"/>
<dbReference type="PANTHER" id="PTHR42715">
    <property type="entry name" value="BETA-GLUCOSIDASE"/>
    <property type="match status" value="1"/>
</dbReference>
<dbReference type="InterPro" id="IPR002772">
    <property type="entry name" value="Glyco_hydro_3_C"/>
</dbReference>
<feature type="domain" description="Fibronectin type III-like" evidence="3">
    <location>
        <begin position="661"/>
        <end position="730"/>
    </location>
</feature>
<dbReference type="Gene3D" id="2.60.40.10">
    <property type="entry name" value="Immunoglobulins"/>
    <property type="match status" value="1"/>
</dbReference>
<evidence type="ECO:0000313" key="5">
    <source>
        <dbReference type="Proteomes" id="UP000784286"/>
    </source>
</evidence>
<dbReference type="EMBL" id="JAHLFJ010000084">
    <property type="protein sequence ID" value="MBU3856806.1"/>
    <property type="molecule type" value="Genomic_DNA"/>
</dbReference>
<sequence>MALPIWSRGMLFPYRNSELPIEERVEDLLSRMTLEEKLYQMSAILLGEGAEIFESNGTYSLDEVRKKFGSHGVGHLSCPTTGMPPLQAIRTANQIQRIAVEETRLGIPVIMDAEALHGLRADGATSYPQSIALSCTWNTELMGRIADAIGRETYSRGVHQVLSPTLDLARDPRHGRFEECYGEDPYLASRFGVEFVKGIQKHNVICTPKHFVANFVNDGGRDSGNAGMSERELREMHFVPFEAVVKEAHVQSLMTAYNSLDGIPCSANRWLLTDVLREEWGFDGYVVSDWSSVSHAHATLKIAPTKSEAAALCAKAGLDVELPRLNSYITLGEMVEQGKITEQDIDKNVGHILSVKFRMGLFEHPYIDETKAEKLCDAPEFRQLAREAACQSIVLLKNDNELLPLKNVRKIAVMGPNADVVQLGGYSARKVSGVTPLEGIRNAFGNQAEILYAKGCNLTSVDKKEFDKAIQTACKADACILVMGGANGYTGGESNDRNNLDLMGVQEDFINEIAHVGKPLIVVLIEGRPVTMSRWMDQADAIVMMFFAGEEGGNALGDILSGKVNPSGKLSVTYPRHTGDLPMCLLHRPYGREGRIAEYGSLFKGFLPSDRYIPLYPFGYGLSYTTYKYANLRLSDTSIERGEDIHVNVDVTNMGKMDGDEIVQVYLTDLYSRITQSTKKLKAFQRIHIPAGETRTVSFTLPYSDLSFLNERLKPEVEAGEFELLVGPNCMEGVTAKFEVDGSR</sequence>
<dbReference type="Gene3D" id="3.20.20.300">
    <property type="entry name" value="Glycoside hydrolase, family 3, N-terminal domain"/>
    <property type="match status" value="1"/>
</dbReference>
<keyword evidence="2 4" id="KW-0378">Hydrolase</keyword>
<proteinExistence type="inferred from homology"/>
<dbReference type="InterPro" id="IPR013783">
    <property type="entry name" value="Ig-like_fold"/>
</dbReference>
<dbReference type="InterPro" id="IPR026891">
    <property type="entry name" value="Fn3-like"/>
</dbReference>
<dbReference type="GO" id="GO:0005975">
    <property type="term" value="P:carbohydrate metabolic process"/>
    <property type="evidence" value="ECO:0007669"/>
    <property type="project" value="InterPro"/>
</dbReference>
<reference evidence="4" key="2">
    <citation type="submission" date="2021-04" db="EMBL/GenBank/DDBJ databases">
        <authorList>
            <person name="Gilroy R."/>
        </authorList>
    </citation>
    <scope>NUCLEOTIDE SEQUENCE</scope>
    <source>
        <strain evidence="4">8470</strain>
    </source>
</reference>